<keyword evidence="1" id="KW-0560">Oxidoreductase</keyword>
<dbReference type="InterPro" id="IPR002563">
    <property type="entry name" value="Flavin_Rdtase-like_dom"/>
</dbReference>
<dbReference type="InterPro" id="IPR050268">
    <property type="entry name" value="NADH-dep_flavin_reductase"/>
</dbReference>
<proteinExistence type="predicted"/>
<keyword evidence="4" id="KW-1185">Reference proteome</keyword>
<accession>A0ABP5DAJ9</accession>
<dbReference type="SUPFAM" id="SSF50475">
    <property type="entry name" value="FMN-binding split barrel"/>
    <property type="match status" value="1"/>
</dbReference>
<evidence type="ECO:0000256" key="1">
    <source>
        <dbReference type="ARBA" id="ARBA00023002"/>
    </source>
</evidence>
<feature type="domain" description="Flavin reductase like" evidence="2">
    <location>
        <begin position="16"/>
        <end position="157"/>
    </location>
</feature>
<protein>
    <submittedName>
        <fullName evidence="3">Flavin reductase family protein</fullName>
    </submittedName>
</protein>
<dbReference type="PANTHER" id="PTHR30466:SF1">
    <property type="entry name" value="FMN REDUCTASE (NADH) RUTF"/>
    <property type="match status" value="1"/>
</dbReference>
<evidence type="ECO:0000259" key="2">
    <source>
        <dbReference type="SMART" id="SM00903"/>
    </source>
</evidence>
<organism evidence="3 4">
    <name type="scientific">Nocardioides panacihumi</name>
    <dbReference type="NCBI Taxonomy" id="400774"/>
    <lineage>
        <taxon>Bacteria</taxon>
        <taxon>Bacillati</taxon>
        <taxon>Actinomycetota</taxon>
        <taxon>Actinomycetes</taxon>
        <taxon>Propionibacteriales</taxon>
        <taxon>Nocardioidaceae</taxon>
        <taxon>Nocardioides</taxon>
    </lineage>
</organism>
<dbReference type="Proteomes" id="UP001500571">
    <property type="component" value="Unassembled WGS sequence"/>
</dbReference>
<gene>
    <name evidence="3" type="ORF">GCM10009798_42070</name>
</gene>
<reference evidence="4" key="1">
    <citation type="journal article" date="2019" name="Int. J. Syst. Evol. Microbiol.">
        <title>The Global Catalogue of Microorganisms (GCM) 10K type strain sequencing project: providing services to taxonomists for standard genome sequencing and annotation.</title>
        <authorList>
            <consortium name="The Broad Institute Genomics Platform"/>
            <consortium name="The Broad Institute Genome Sequencing Center for Infectious Disease"/>
            <person name="Wu L."/>
            <person name="Ma J."/>
        </authorList>
    </citation>
    <scope>NUCLEOTIDE SEQUENCE [LARGE SCALE GENOMIC DNA]</scope>
    <source>
        <strain evidence="4">JCM 15309</strain>
    </source>
</reference>
<dbReference type="Pfam" id="PF01613">
    <property type="entry name" value="Flavin_Reduct"/>
    <property type="match status" value="1"/>
</dbReference>
<name>A0ABP5DAJ9_9ACTN</name>
<dbReference type="PANTHER" id="PTHR30466">
    <property type="entry name" value="FLAVIN REDUCTASE"/>
    <property type="match status" value="1"/>
</dbReference>
<evidence type="ECO:0000313" key="4">
    <source>
        <dbReference type="Proteomes" id="UP001500571"/>
    </source>
</evidence>
<dbReference type="SMART" id="SM00903">
    <property type="entry name" value="Flavin_Reduct"/>
    <property type="match status" value="1"/>
</dbReference>
<dbReference type="InterPro" id="IPR012349">
    <property type="entry name" value="Split_barrel_FMN-bd"/>
</dbReference>
<dbReference type="Gene3D" id="2.30.110.10">
    <property type="entry name" value="Electron Transport, Fmn-binding Protein, Chain A"/>
    <property type="match status" value="1"/>
</dbReference>
<comment type="caution">
    <text evidence="3">The sequence shown here is derived from an EMBL/GenBank/DDBJ whole genome shotgun (WGS) entry which is preliminary data.</text>
</comment>
<dbReference type="EMBL" id="BAAAPB010000008">
    <property type="protein sequence ID" value="GAA1976453.1"/>
    <property type="molecule type" value="Genomic_DNA"/>
</dbReference>
<sequence>MEAMTDVLETEFRAAMRHVASPVAVVTTYAGDEPHGSTVSAFMSLSMQPPMLLVSLDNRSTLLAMLSVGSPLGVNILASGQSDVAALFATRGADRFAALPWSLRDGAPALDDTHAWVATRVGSLVPAGDHTLVLADVIGAAHDTREPLIYHQKAYGTHLPY</sequence>
<evidence type="ECO:0000313" key="3">
    <source>
        <dbReference type="EMBL" id="GAA1976453.1"/>
    </source>
</evidence>